<organism evidence="1 2">
    <name type="scientific">Cupriavidus pampae</name>
    <dbReference type="NCBI Taxonomy" id="659251"/>
    <lineage>
        <taxon>Bacteria</taxon>
        <taxon>Pseudomonadati</taxon>
        <taxon>Pseudomonadota</taxon>
        <taxon>Betaproteobacteria</taxon>
        <taxon>Burkholderiales</taxon>
        <taxon>Burkholderiaceae</taxon>
        <taxon>Cupriavidus</taxon>
    </lineage>
</organism>
<evidence type="ECO:0000313" key="1">
    <source>
        <dbReference type="EMBL" id="CAG9177700.1"/>
    </source>
</evidence>
<keyword evidence="2" id="KW-1185">Reference proteome</keyword>
<proteinExistence type="predicted"/>
<sequence length="90" mass="10244">MTGPQPLSADDLFLTQKAAMAIGLETRRYRVRDWEVIHVRKPGGQWREFNPLHDNSATFEVLVGTYGATTPEAARRLAVEEACRMLDRRT</sequence>
<gene>
    <name evidence="1" type="ORF">LMG32289_03878</name>
</gene>
<reference evidence="1 2" key="1">
    <citation type="submission" date="2021-08" db="EMBL/GenBank/DDBJ databases">
        <authorList>
            <person name="Peeters C."/>
        </authorList>
    </citation>
    <scope>NUCLEOTIDE SEQUENCE [LARGE SCALE GENOMIC DNA]</scope>
    <source>
        <strain evidence="1 2">LMG 32289</strain>
    </source>
</reference>
<dbReference type="RefSeq" id="WP_223991182.1">
    <property type="nucleotide sequence ID" value="NZ_CAJZAG010000007.1"/>
</dbReference>
<name>A0ABN7Z0C0_9BURK</name>
<accession>A0ABN7Z0C0</accession>
<dbReference type="Proteomes" id="UP000706525">
    <property type="component" value="Unassembled WGS sequence"/>
</dbReference>
<protein>
    <submittedName>
        <fullName evidence="1">Uncharacterized protein</fullName>
    </submittedName>
</protein>
<comment type="caution">
    <text evidence="1">The sequence shown here is derived from an EMBL/GenBank/DDBJ whole genome shotgun (WGS) entry which is preliminary data.</text>
</comment>
<evidence type="ECO:0000313" key="2">
    <source>
        <dbReference type="Proteomes" id="UP000706525"/>
    </source>
</evidence>
<dbReference type="EMBL" id="CAJZAG010000007">
    <property type="protein sequence ID" value="CAG9177700.1"/>
    <property type="molecule type" value="Genomic_DNA"/>
</dbReference>